<dbReference type="GO" id="GO:0000976">
    <property type="term" value="F:transcription cis-regulatory region binding"/>
    <property type="evidence" value="ECO:0007669"/>
    <property type="project" value="TreeGrafter"/>
</dbReference>
<accession>A0A1I4JDK5</accession>
<dbReference type="EMBL" id="FOTI01000022">
    <property type="protein sequence ID" value="SFL64291.1"/>
    <property type="molecule type" value="Genomic_DNA"/>
</dbReference>
<dbReference type="InterPro" id="IPR033532">
    <property type="entry name" value="AraR_ligand_bind_dom"/>
</dbReference>
<dbReference type="InterPro" id="IPR000524">
    <property type="entry name" value="Tscrpt_reg_HTH_GntR"/>
</dbReference>
<dbReference type="PANTHER" id="PTHR30146">
    <property type="entry name" value="LACI-RELATED TRANSCRIPTIONAL REPRESSOR"/>
    <property type="match status" value="1"/>
</dbReference>
<evidence type="ECO:0000259" key="4">
    <source>
        <dbReference type="PROSITE" id="PS50949"/>
    </source>
</evidence>
<dbReference type="SMART" id="SM00345">
    <property type="entry name" value="HTH_GNTR"/>
    <property type="match status" value="1"/>
</dbReference>
<dbReference type="Pfam" id="PF00392">
    <property type="entry name" value="GntR"/>
    <property type="match status" value="1"/>
</dbReference>
<dbReference type="CDD" id="cd01541">
    <property type="entry name" value="PBP1_AraR"/>
    <property type="match status" value="1"/>
</dbReference>
<dbReference type="Gene3D" id="1.10.10.10">
    <property type="entry name" value="Winged helix-like DNA-binding domain superfamily/Winged helix DNA-binding domain"/>
    <property type="match status" value="1"/>
</dbReference>
<sequence>MKKAKYEKVMDFYKEYINDNNLTDGEILPSESQVAEHFSFSRDTIRRALDQLEKNGVVYRQRGKGTFYKDPKKVKREKKIAVITTYLSNYIFPQIISGIEEVVSSKHYTLTLANTDNDPDKERKHLKKIINDQVDGLIIEPTKSAVNKLNMDLYQELNNKKIPYVMLNAYYKSLDPSYAIVNDYRGAYKAAQYLLQLGHRNIAGIFKQDDLQGDIRKKGFLAALKDYQVDLDSVEIGSYITSQIASYPYHYTNKLLNKADRPTAVLCYNDEVAISVIQAILDKKLKIPDDLSVIGFDDSFLAASNNVRLTTVRHPKAELGRHAARLLFNMLEIGVEKPRFLYNPELIVRDSCKELKRR</sequence>
<keyword evidence="6" id="KW-1185">Reference proteome</keyword>
<dbReference type="PANTHER" id="PTHR30146:SF109">
    <property type="entry name" value="HTH-TYPE TRANSCRIPTIONAL REGULATOR GALS"/>
    <property type="match status" value="1"/>
</dbReference>
<dbReference type="OrthoDB" id="9813468at2"/>
<evidence type="ECO:0000256" key="2">
    <source>
        <dbReference type="ARBA" id="ARBA00023125"/>
    </source>
</evidence>
<name>A0A1I4JDK5_9FIRM</name>
<dbReference type="InterPro" id="IPR036388">
    <property type="entry name" value="WH-like_DNA-bd_sf"/>
</dbReference>
<dbReference type="InterPro" id="IPR028082">
    <property type="entry name" value="Peripla_BP_I"/>
</dbReference>
<dbReference type="SUPFAM" id="SSF53822">
    <property type="entry name" value="Periplasmic binding protein-like I"/>
    <property type="match status" value="1"/>
</dbReference>
<feature type="domain" description="HTH gntR-type" evidence="4">
    <location>
        <begin position="3"/>
        <end position="71"/>
    </location>
</feature>
<dbReference type="CDD" id="cd07377">
    <property type="entry name" value="WHTH_GntR"/>
    <property type="match status" value="1"/>
</dbReference>
<evidence type="ECO:0000256" key="1">
    <source>
        <dbReference type="ARBA" id="ARBA00023015"/>
    </source>
</evidence>
<dbReference type="Proteomes" id="UP000199006">
    <property type="component" value="Unassembled WGS sequence"/>
</dbReference>
<dbReference type="InterPro" id="IPR046335">
    <property type="entry name" value="LacI/GalR-like_sensor"/>
</dbReference>
<keyword evidence="2" id="KW-0238">DNA-binding</keyword>
<proteinExistence type="predicted"/>
<dbReference type="PROSITE" id="PS50949">
    <property type="entry name" value="HTH_GNTR"/>
    <property type="match status" value="1"/>
</dbReference>
<dbReference type="InterPro" id="IPR036390">
    <property type="entry name" value="WH_DNA-bd_sf"/>
</dbReference>
<dbReference type="SUPFAM" id="SSF46785">
    <property type="entry name" value="Winged helix' DNA-binding domain"/>
    <property type="match status" value="1"/>
</dbReference>
<evidence type="ECO:0000256" key="3">
    <source>
        <dbReference type="ARBA" id="ARBA00023163"/>
    </source>
</evidence>
<reference evidence="5 6" key="1">
    <citation type="submission" date="2016-10" db="EMBL/GenBank/DDBJ databases">
        <authorList>
            <person name="de Groot N.N."/>
        </authorList>
    </citation>
    <scope>NUCLEOTIDE SEQUENCE [LARGE SCALE GENOMIC DNA]</scope>
    <source>
        <strain evidence="5 6">ATCC 51327</strain>
    </source>
</reference>
<dbReference type="Gene3D" id="3.40.50.2300">
    <property type="match status" value="2"/>
</dbReference>
<dbReference type="PRINTS" id="PR00035">
    <property type="entry name" value="HTHGNTR"/>
</dbReference>
<dbReference type="STRING" id="29563.SAMN02983006_01666"/>
<dbReference type="RefSeq" id="WP_089861763.1">
    <property type="nucleotide sequence ID" value="NZ_FOTI01000022.1"/>
</dbReference>
<keyword evidence="1" id="KW-0805">Transcription regulation</keyword>
<protein>
    <submittedName>
        <fullName evidence="5">GntR family transcriptional regulator, arabinose operon transcriptional repressor</fullName>
    </submittedName>
</protein>
<dbReference type="GO" id="GO:0003700">
    <property type="term" value="F:DNA-binding transcription factor activity"/>
    <property type="evidence" value="ECO:0007669"/>
    <property type="project" value="InterPro"/>
</dbReference>
<evidence type="ECO:0000313" key="6">
    <source>
        <dbReference type="Proteomes" id="UP000199006"/>
    </source>
</evidence>
<gene>
    <name evidence="5" type="ORF">SAMN02983006_01666</name>
</gene>
<organism evidence="5 6">
    <name type="scientific">Halanaerobium salsuginis</name>
    <dbReference type="NCBI Taxonomy" id="29563"/>
    <lineage>
        <taxon>Bacteria</taxon>
        <taxon>Bacillati</taxon>
        <taxon>Bacillota</taxon>
        <taxon>Clostridia</taxon>
        <taxon>Halanaerobiales</taxon>
        <taxon>Halanaerobiaceae</taxon>
        <taxon>Halanaerobium</taxon>
    </lineage>
</organism>
<dbReference type="AlphaFoldDB" id="A0A1I4JDK5"/>
<keyword evidence="3" id="KW-0804">Transcription</keyword>
<dbReference type="Pfam" id="PF13377">
    <property type="entry name" value="Peripla_BP_3"/>
    <property type="match status" value="1"/>
</dbReference>
<evidence type="ECO:0000313" key="5">
    <source>
        <dbReference type="EMBL" id="SFL64291.1"/>
    </source>
</evidence>